<dbReference type="EMBL" id="FOAZ01000028">
    <property type="protein sequence ID" value="SEM43822.1"/>
    <property type="molecule type" value="Genomic_DNA"/>
</dbReference>
<dbReference type="AlphaFoldDB" id="A0A1H7YC86"/>
<dbReference type="InterPro" id="IPR012467">
    <property type="entry name" value="DUF1684"/>
</dbReference>
<dbReference type="Pfam" id="PF07920">
    <property type="entry name" value="DUF1684"/>
    <property type="match status" value="1"/>
</dbReference>
<organism evidence="1 2">
    <name type="scientific">Streptacidiphilus jiangxiensis</name>
    <dbReference type="NCBI Taxonomy" id="235985"/>
    <lineage>
        <taxon>Bacteria</taxon>
        <taxon>Bacillati</taxon>
        <taxon>Actinomycetota</taxon>
        <taxon>Actinomycetes</taxon>
        <taxon>Kitasatosporales</taxon>
        <taxon>Streptomycetaceae</taxon>
        <taxon>Streptacidiphilus</taxon>
    </lineage>
</organism>
<reference evidence="2" key="1">
    <citation type="submission" date="2016-10" db="EMBL/GenBank/DDBJ databases">
        <authorList>
            <person name="Varghese N."/>
        </authorList>
    </citation>
    <scope>NUCLEOTIDE SEQUENCE [LARGE SCALE GENOMIC DNA]</scope>
    <source>
        <strain evidence="2">DSM 45096 / BCRC 16803 / CGMCC 4.1857 / CIP 109030 / JCM 12277 / KCTC 19219 / NBRC 100920 / 33214</strain>
    </source>
</reference>
<accession>A0A1H7YC86</accession>
<evidence type="ECO:0008006" key="3">
    <source>
        <dbReference type="Google" id="ProtNLM"/>
    </source>
</evidence>
<dbReference type="eggNOG" id="COG3358">
    <property type="taxonomic scope" value="Bacteria"/>
</dbReference>
<dbReference type="PANTHER" id="PTHR41913">
    <property type="entry name" value="DUF1684 DOMAIN-CONTAINING PROTEIN"/>
    <property type="match status" value="1"/>
</dbReference>
<dbReference type="RefSeq" id="WP_042460976.1">
    <property type="nucleotide sequence ID" value="NZ_BBPN01000077.1"/>
</dbReference>
<evidence type="ECO:0000313" key="1">
    <source>
        <dbReference type="EMBL" id="SEM43822.1"/>
    </source>
</evidence>
<keyword evidence="2" id="KW-1185">Reference proteome</keyword>
<protein>
    <recommendedName>
        <fullName evidence="3">DUF1684 domain-containing protein</fullName>
    </recommendedName>
</protein>
<dbReference type="STRING" id="235985.SAMN05414137_12815"/>
<sequence>MTTAQDAWKNWLDQRVITVRAPHGPLSLTGTHWLRDLGTGVPGVPGRWELDESGSCVTLTATRHDGLAVDDEPLDSTVRLCPDTAERPSRITHGGRRLSLILRDGEYAVRVFDPAAPARASFAGIAAHPYDPSWALAARFVPYLEEQTVPVPNADGRDRGLALAGTVAFTAADGTAHTLAVGRGTTGSLSAVFSDEEQQNYRFRFVELPAPAADGTTVLDLNRAYLPPCAFADHFLCPFPPPGNRLPLAVRAGERQVQRQ</sequence>
<gene>
    <name evidence="1" type="ORF">SAMN05414137_12815</name>
</gene>
<name>A0A1H7YC86_STRJI</name>
<dbReference type="OrthoDB" id="5493262at2"/>
<dbReference type="PANTHER" id="PTHR41913:SF1">
    <property type="entry name" value="DUF1684 DOMAIN-CONTAINING PROTEIN"/>
    <property type="match status" value="1"/>
</dbReference>
<dbReference type="Proteomes" id="UP000183015">
    <property type="component" value="Unassembled WGS sequence"/>
</dbReference>
<evidence type="ECO:0000313" key="2">
    <source>
        <dbReference type="Proteomes" id="UP000183015"/>
    </source>
</evidence>
<proteinExistence type="predicted"/>